<accession>A0ABW7GBQ3</accession>
<organism evidence="2 3">
    <name type="scientific">Pelomonas nitida</name>
    <dbReference type="NCBI Taxonomy" id="3299027"/>
    <lineage>
        <taxon>Bacteria</taxon>
        <taxon>Pseudomonadati</taxon>
        <taxon>Pseudomonadota</taxon>
        <taxon>Betaproteobacteria</taxon>
        <taxon>Burkholderiales</taxon>
        <taxon>Sphaerotilaceae</taxon>
        <taxon>Roseateles</taxon>
    </lineage>
</organism>
<reference evidence="2 3" key="1">
    <citation type="submission" date="2024-09" db="EMBL/GenBank/DDBJ databases">
        <title>Novel species of the genus Pelomonas and Roseateles isolated from streams.</title>
        <authorList>
            <person name="Lu H."/>
        </authorList>
    </citation>
    <scope>NUCLEOTIDE SEQUENCE [LARGE SCALE GENOMIC DNA]</scope>
    <source>
        <strain evidence="2 3">BYS96W</strain>
    </source>
</reference>
<sequence length="630" mass="69802">MTRTIPLKQGLNIVWAKESSTVARPGLRNAGHGVGKTSLCLLLRHILGDDTSAVGALREKAVSGFPKGGVAAKVHLDNSTWLVFRPYGAYGHSLAAEVDSLEELLAPGVANQFQAYLTSLEAFSIGRLTSQSLPGSNQPLKWKHLLAWCIRDQRKRFDGFYSWRDGEGLGFTRPRREPPVFVSSVLGLLDADMDDLIRAVEAKQVEVERTEARLPDLEREPGLLLSGALREMRLRVGANEDEPVFQNTACDSIESRVAEMLDAALSLEAGLEKQVDAAEDRVIEALNQLKEFKRRVELAEADFGIAKSRVTQNLPELERFIKLRETLQNPSGRCDIGGIEISACEHVLQRRAKPELNLIRDEREVKQTAANLAAQVRSCEQELEAAKSSVNLQEQQLSNQRVEVRRLRIRIATSEASRVTLKQAWDVLKLRQEQRDKGLDNAELARAQEQLAVSKRDLNGLKAKLEARKSQTSKRTKDLTALTRSIGERMLGASGHVRFMPGNEVKPFEIAKGGEAYQVLEVLLGDVVCLIDSATSDRNHHPGFLVHDCPREADMSELLYRNFFMTSAEAADQLAGTGGTPIQFIVTTTSAPPPELRSKTHVVLELEPGVDEKLLFKRELMPSLPGLEPA</sequence>
<dbReference type="Proteomes" id="UP001606305">
    <property type="component" value="Unassembled WGS sequence"/>
</dbReference>
<evidence type="ECO:0000256" key="1">
    <source>
        <dbReference type="SAM" id="Coils"/>
    </source>
</evidence>
<name>A0ABW7GBQ3_9BURK</name>
<proteinExistence type="predicted"/>
<gene>
    <name evidence="2" type="ORF">ACG00X_21345</name>
</gene>
<keyword evidence="3" id="KW-1185">Reference proteome</keyword>
<dbReference type="RefSeq" id="WP_394491329.1">
    <property type="nucleotide sequence ID" value="NZ_JBIGIA010000021.1"/>
</dbReference>
<evidence type="ECO:0000313" key="2">
    <source>
        <dbReference type="EMBL" id="MFG6459388.1"/>
    </source>
</evidence>
<feature type="coiled-coil region" evidence="1">
    <location>
        <begin position="193"/>
        <end position="220"/>
    </location>
</feature>
<comment type="caution">
    <text evidence="2">The sequence shown here is derived from an EMBL/GenBank/DDBJ whole genome shotgun (WGS) entry which is preliminary data.</text>
</comment>
<evidence type="ECO:0000313" key="3">
    <source>
        <dbReference type="Proteomes" id="UP001606305"/>
    </source>
</evidence>
<dbReference type="EMBL" id="JBIGIA010000021">
    <property type="protein sequence ID" value="MFG6459388.1"/>
    <property type="molecule type" value="Genomic_DNA"/>
</dbReference>
<feature type="coiled-coil region" evidence="1">
    <location>
        <begin position="261"/>
        <end position="302"/>
    </location>
</feature>
<evidence type="ECO:0008006" key="4">
    <source>
        <dbReference type="Google" id="ProtNLM"/>
    </source>
</evidence>
<feature type="coiled-coil region" evidence="1">
    <location>
        <begin position="362"/>
        <end position="410"/>
    </location>
</feature>
<protein>
    <recommendedName>
        <fullName evidence="4">DUF2326 domain-containing protein</fullName>
    </recommendedName>
</protein>
<keyword evidence="1" id="KW-0175">Coiled coil</keyword>